<dbReference type="Pfam" id="PF00023">
    <property type="entry name" value="Ank"/>
    <property type="match status" value="1"/>
</dbReference>
<keyword evidence="5" id="KW-1185">Reference proteome</keyword>
<dbReference type="SUPFAM" id="SSF53474">
    <property type="entry name" value="alpha/beta-Hydrolases"/>
    <property type="match status" value="1"/>
</dbReference>
<feature type="repeat" description="ANK" evidence="2">
    <location>
        <begin position="1070"/>
        <end position="1102"/>
    </location>
</feature>
<dbReference type="AlphaFoldDB" id="A0AAJ0M936"/>
<dbReference type="SUPFAM" id="SSF52540">
    <property type="entry name" value="P-loop containing nucleoside triphosphate hydrolases"/>
    <property type="match status" value="1"/>
</dbReference>
<dbReference type="InterPro" id="IPR036770">
    <property type="entry name" value="Ankyrin_rpt-contain_sf"/>
</dbReference>
<dbReference type="Gene3D" id="3.40.50.300">
    <property type="entry name" value="P-loop containing nucleotide triphosphate hydrolases"/>
    <property type="match status" value="1"/>
</dbReference>
<dbReference type="InterPro" id="IPR027417">
    <property type="entry name" value="P-loop_NTPase"/>
</dbReference>
<sequence>MPGSSIRYFTDIVTLRDRRPSQLLLALHRSSPVPWQFAEMSESSRAEVPATGLTVVFDPGESVSTTIDIVFLHGFTGHPVRTWSDKVTAPTVGNTANDCSAEPPSKLLKQHLFSSSRHGRANPTTTVFWPRDLLPITVPCARVLTYGYDTHLRHVFGPPVNKATVYDIAWDFLVALEAERQEAPLRPVLFVAHSLGGIVVKEMLRRASSLSHRPHLCNIFRSTAGIVFFGTPHGGADPRGFLQRAAETLIKVAGIRANEQIVNALLPSSERLRELRDEFGPIAQTQGWLIHSFQEGLSVKLLNGEKVVEDASSCLHLPPIEITQHIGKDHMEMCRFPGLDDVEYRKVAATLRRVMKVVAEMPKTARIPSLSDSQRAALLASLKFDQIDARQMSIRTAHSQTCKWLLKRPEYLDWLNAIKTPQHHGLLWIRGKPGTGKSTLMKFALTSSRRTMKDRTVLSFFFNARGSHLEKSTSGMYRSLLLQLLERLPRLQTIFESLGFASWNTHIQHTWSIETLKDGFEQAVHHLGETPTICFIDALDECDEDEIRDMVKFFQRLGEFAVASGVQFHVLFASRHYPHITIDRCLSLFLEGQEGHDKDIIAYVDSELKIGHGGVHEEIRRELQEKSNGVFMWVVLVVDILNKECDRGRTGRRLQQKLREVPGDLHKLFLELLTRDGNNRDGLLLSIQWVLFARRPLKPEELYFAVISGIEPEEVSEWNSDQLPIEAIQRFILNSTKGLAETTKSKIPTVQFIHESVRDFLLKENGLKEVWPDLGDNFYGASHSKLAQCSLSYIKSEAVVKLDMDPPKDVPSPEATATLRQSVGAAFPFLAYAAQNVLSHAEAAESSGVSQRDFIRSFPITHLVQPHNLFEKFKARQHTPNVSLLYLLAEYNLSALIRALSSGQSCFEQEGERYGPPIFAGMAMQSFEAVRAMLEVQAATQPPISELLTLAECCERIDKDGYFKRDFRFSAGRGVISHAAEFGNEAFISACLVALDEDVNRASQKRTPLGYAALRGNEVAIRLLIEIYADTEARGNDGKTPLSLAAMNGHEKSIQLLLERGADIEARDKDGWTPLIWAAMNGHEKSIRLLLERGADIEAKDEGGRTPLIWATRNGHEKSTQLLLERGADIKAKDKNGQTPLIRAAMNGHEKSIQLLLERGADIQAKDKNG</sequence>
<dbReference type="Gene3D" id="3.40.50.1820">
    <property type="entry name" value="alpha/beta hydrolase"/>
    <property type="match status" value="1"/>
</dbReference>
<evidence type="ECO:0000313" key="5">
    <source>
        <dbReference type="Proteomes" id="UP001275084"/>
    </source>
</evidence>
<feature type="domain" description="Nephrocystin 3-like N-terminal" evidence="3">
    <location>
        <begin position="400"/>
        <end position="575"/>
    </location>
</feature>
<name>A0AAJ0M936_9PEZI</name>
<dbReference type="SMART" id="SM00248">
    <property type="entry name" value="ANK"/>
    <property type="match status" value="5"/>
</dbReference>
<feature type="repeat" description="ANK" evidence="2">
    <location>
        <begin position="1004"/>
        <end position="1036"/>
    </location>
</feature>
<dbReference type="PANTHER" id="PTHR10039:SF5">
    <property type="entry name" value="NACHT DOMAIN-CONTAINING PROTEIN"/>
    <property type="match status" value="1"/>
</dbReference>
<dbReference type="InterPro" id="IPR029058">
    <property type="entry name" value="AB_hydrolase_fold"/>
</dbReference>
<accession>A0AAJ0M936</accession>
<gene>
    <name evidence="4" type="ORF">B0T25DRAFT_485826</name>
</gene>
<dbReference type="InterPro" id="IPR002110">
    <property type="entry name" value="Ankyrin_rpt"/>
</dbReference>
<dbReference type="EMBL" id="JAUIQD010000007">
    <property type="protein sequence ID" value="KAK3343473.1"/>
    <property type="molecule type" value="Genomic_DNA"/>
</dbReference>
<dbReference type="Pfam" id="PF12796">
    <property type="entry name" value="Ank_2"/>
    <property type="match status" value="1"/>
</dbReference>
<dbReference type="SUPFAM" id="SSF48403">
    <property type="entry name" value="Ankyrin repeat"/>
    <property type="match status" value="1"/>
</dbReference>
<dbReference type="InterPro" id="IPR056884">
    <property type="entry name" value="NPHP3-like_N"/>
</dbReference>
<keyword evidence="1" id="KW-0677">Repeat</keyword>
<dbReference type="PRINTS" id="PR01415">
    <property type="entry name" value="ANKYRIN"/>
</dbReference>
<dbReference type="Gene3D" id="1.25.40.20">
    <property type="entry name" value="Ankyrin repeat-containing domain"/>
    <property type="match status" value="1"/>
</dbReference>
<evidence type="ECO:0000259" key="3">
    <source>
        <dbReference type="Pfam" id="PF24883"/>
    </source>
</evidence>
<dbReference type="PANTHER" id="PTHR10039">
    <property type="entry name" value="AMELOGENIN"/>
    <property type="match status" value="1"/>
</dbReference>
<feature type="repeat" description="ANK" evidence="2">
    <location>
        <begin position="1037"/>
        <end position="1069"/>
    </location>
</feature>
<dbReference type="PROSITE" id="PS50088">
    <property type="entry name" value="ANK_REPEAT"/>
    <property type="match status" value="5"/>
</dbReference>
<evidence type="ECO:0000313" key="4">
    <source>
        <dbReference type="EMBL" id="KAK3343473.1"/>
    </source>
</evidence>
<feature type="non-terminal residue" evidence="4">
    <location>
        <position position="1170"/>
    </location>
</feature>
<protein>
    <recommendedName>
        <fullName evidence="3">Nephrocystin 3-like N-terminal domain-containing protein</fullName>
    </recommendedName>
</protein>
<reference evidence="4" key="1">
    <citation type="journal article" date="2023" name="Mol. Phylogenet. Evol.">
        <title>Genome-scale phylogeny and comparative genomics of the fungal order Sordariales.</title>
        <authorList>
            <person name="Hensen N."/>
            <person name="Bonometti L."/>
            <person name="Westerberg I."/>
            <person name="Brannstrom I.O."/>
            <person name="Guillou S."/>
            <person name="Cros-Aarteil S."/>
            <person name="Calhoun S."/>
            <person name="Haridas S."/>
            <person name="Kuo A."/>
            <person name="Mondo S."/>
            <person name="Pangilinan J."/>
            <person name="Riley R."/>
            <person name="LaButti K."/>
            <person name="Andreopoulos B."/>
            <person name="Lipzen A."/>
            <person name="Chen C."/>
            <person name="Yan M."/>
            <person name="Daum C."/>
            <person name="Ng V."/>
            <person name="Clum A."/>
            <person name="Steindorff A."/>
            <person name="Ohm R.A."/>
            <person name="Martin F."/>
            <person name="Silar P."/>
            <person name="Natvig D.O."/>
            <person name="Lalanne C."/>
            <person name="Gautier V."/>
            <person name="Ament-Velasquez S.L."/>
            <person name="Kruys A."/>
            <person name="Hutchinson M.I."/>
            <person name="Powell A.J."/>
            <person name="Barry K."/>
            <person name="Miller A.N."/>
            <person name="Grigoriev I.V."/>
            <person name="Debuchy R."/>
            <person name="Gladieux P."/>
            <person name="Hiltunen Thoren M."/>
            <person name="Johannesson H."/>
        </authorList>
    </citation>
    <scope>NUCLEOTIDE SEQUENCE</scope>
    <source>
        <strain evidence="4">CBS 955.72</strain>
    </source>
</reference>
<evidence type="ECO:0000256" key="2">
    <source>
        <dbReference type="PROSITE-ProRule" id="PRU00023"/>
    </source>
</evidence>
<feature type="repeat" description="ANK" evidence="2">
    <location>
        <begin position="1136"/>
        <end position="1168"/>
    </location>
</feature>
<dbReference type="Pfam" id="PF24883">
    <property type="entry name" value="NPHP3_N"/>
    <property type="match status" value="1"/>
</dbReference>
<comment type="caution">
    <text evidence="4">The sequence shown here is derived from an EMBL/GenBank/DDBJ whole genome shotgun (WGS) entry which is preliminary data.</text>
</comment>
<keyword evidence="2" id="KW-0040">ANK repeat</keyword>
<evidence type="ECO:0000256" key="1">
    <source>
        <dbReference type="ARBA" id="ARBA00022737"/>
    </source>
</evidence>
<dbReference type="PROSITE" id="PS50297">
    <property type="entry name" value="ANK_REP_REGION"/>
    <property type="match status" value="4"/>
</dbReference>
<organism evidence="4 5">
    <name type="scientific">Lasiosphaeria hispida</name>
    <dbReference type="NCBI Taxonomy" id="260671"/>
    <lineage>
        <taxon>Eukaryota</taxon>
        <taxon>Fungi</taxon>
        <taxon>Dikarya</taxon>
        <taxon>Ascomycota</taxon>
        <taxon>Pezizomycotina</taxon>
        <taxon>Sordariomycetes</taxon>
        <taxon>Sordariomycetidae</taxon>
        <taxon>Sordariales</taxon>
        <taxon>Lasiosphaeriaceae</taxon>
        <taxon>Lasiosphaeria</taxon>
    </lineage>
</organism>
<dbReference type="Proteomes" id="UP001275084">
    <property type="component" value="Unassembled WGS sequence"/>
</dbReference>
<proteinExistence type="predicted"/>
<feature type="repeat" description="ANK" evidence="2">
    <location>
        <begin position="1103"/>
        <end position="1135"/>
    </location>
</feature>
<reference evidence="4" key="2">
    <citation type="submission" date="2023-06" db="EMBL/GenBank/DDBJ databases">
        <authorList>
            <consortium name="Lawrence Berkeley National Laboratory"/>
            <person name="Haridas S."/>
            <person name="Hensen N."/>
            <person name="Bonometti L."/>
            <person name="Westerberg I."/>
            <person name="Brannstrom I.O."/>
            <person name="Guillou S."/>
            <person name="Cros-Aarteil S."/>
            <person name="Calhoun S."/>
            <person name="Kuo A."/>
            <person name="Mondo S."/>
            <person name="Pangilinan J."/>
            <person name="Riley R."/>
            <person name="Labutti K."/>
            <person name="Andreopoulos B."/>
            <person name="Lipzen A."/>
            <person name="Chen C."/>
            <person name="Yanf M."/>
            <person name="Daum C."/>
            <person name="Ng V."/>
            <person name="Clum A."/>
            <person name="Steindorff A."/>
            <person name="Ohm R."/>
            <person name="Martin F."/>
            <person name="Silar P."/>
            <person name="Natvig D."/>
            <person name="Lalanne C."/>
            <person name="Gautier V."/>
            <person name="Ament-Velasquez S.L."/>
            <person name="Kruys A."/>
            <person name="Hutchinson M.I."/>
            <person name="Powell A.J."/>
            <person name="Barry K."/>
            <person name="Miller A.N."/>
            <person name="Grigoriev I.V."/>
            <person name="Debuchy R."/>
            <person name="Gladieux P."/>
            <person name="Thoren M.H."/>
            <person name="Johannesson H."/>
        </authorList>
    </citation>
    <scope>NUCLEOTIDE SEQUENCE</scope>
    <source>
        <strain evidence="4">CBS 955.72</strain>
    </source>
</reference>